<dbReference type="VEuPathDB" id="MicrosporidiaDB:ECANGB1_1476"/>
<dbReference type="PROSITE" id="PS50066">
    <property type="entry name" value="MADS_BOX_2"/>
    <property type="match status" value="1"/>
</dbReference>
<gene>
    <name evidence="8" type="primary">MCM1</name>
    <name evidence="8" type="ORF">ECANGB1_1476</name>
</gene>
<keyword evidence="2" id="KW-0805">Transcription regulation</keyword>
<protein>
    <submittedName>
        <fullName evidence="8">MCM1</fullName>
    </submittedName>
</protein>
<dbReference type="PRINTS" id="PR00404">
    <property type="entry name" value="MADSDOMAIN"/>
</dbReference>
<dbReference type="OrthoDB" id="2284405at2759"/>
<dbReference type="InterPro" id="IPR002100">
    <property type="entry name" value="TF_MADSbox"/>
</dbReference>
<dbReference type="SUPFAM" id="SSF55455">
    <property type="entry name" value="SRF-like"/>
    <property type="match status" value="1"/>
</dbReference>
<dbReference type="CDD" id="cd00120">
    <property type="entry name" value="MADS"/>
    <property type="match status" value="1"/>
</dbReference>
<keyword evidence="3" id="KW-0238">DNA-binding</keyword>
<reference evidence="8 9" key="1">
    <citation type="journal article" date="2017" name="Environ. Microbiol.">
        <title>Decay of the glycolytic pathway and adaptation to intranuclear parasitism within Enterocytozoonidae microsporidia.</title>
        <authorList>
            <person name="Wiredu Boakye D."/>
            <person name="Jaroenlak P."/>
            <person name="Prachumwat A."/>
            <person name="Williams T.A."/>
            <person name="Bateman K.S."/>
            <person name="Itsathitphaisarn O."/>
            <person name="Sritunyalucksana K."/>
            <person name="Paszkiewicz K.H."/>
            <person name="Moore K.A."/>
            <person name="Stentiford G.D."/>
            <person name="Williams B.A."/>
        </authorList>
    </citation>
    <scope>NUCLEOTIDE SEQUENCE [LARGE SCALE GENOMIC DNA]</scope>
    <source>
        <strain evidence="8 9">GB1</strain>
    </source>
</reference>
<keyword evidence="4" id="KW-0804">Transcription</keyword>
<feature type="region of interest" description="Disordered" evidence="6">
    <location>
        <begin position="38"/>
        <end position="75"/>
    </location>
</feature>
<dbReference type="GO" id="GO:0005634">
    <property type="term" value="C:nucleus"/>
    <property type="evidence" value="ECO:0007669"/>
    <property type="project" value="UniProtKB-SubCell"/>
</dbReference>
<evidence type="ECO:0000313" key="9">
    <source>
        <dbReference type="Proteomes" id="UP000192639"/>
    </source>
</evidence>
<dbReference type="AlphaFoldDB" id="A0A1Y1S5Y2"/>
<feature type="domain" description="MADS-box" evidence="7">
    <location>
        <begin position="73"/>
        <end position="133"/>
    </location>
</feature>
<comment type="subcellular location">
    <subcellularLocation>
        <location evidence="1">Nucleus</location>
    </subcellularLocation>
</comment>
<keyword evidence="9" id="KW-1185">Reference proteome</keyword>
<proteinExistence type="predicted"/>
<evidence type="ECO:0000256" key="2">
    <source>
        <dbReference type="ARBA" id="ARBA00023015"/>
    </source>
</evidence>
<dbReference type="GO" id="GO:0046983">
    <property type="term" value="F:protein dimerization activity"/>
    <property type="evidence" value="ECO:0007669"/>
    <property type="project" value="InterPro"/>
</dbReference>
<dbReference type="PANTHER" id="PTHR48019">
    <property type="entry name" value="SERUM RESPONSE FACTOR HOMOLOG"/>
    <property type="match status" value="1"/>
</dbReference>
<evidence type="ECO:0000256" key="4">
    <source>
        <dbReference type="ARBA" id="ARBA00023163"/>
    </source>
</evidence>
<evidence type="ECO:0000256" key="5">
    <source>
        <dbReference type="ARBA" id="ARBA00023242"/>
    </source>
</evidence>
<accession>A0A1Y1S5Y2</accession>
<dbReference type="SMART" id="SM00432">
    <property type="entry name" value="MADS"/>
    <property type="match status" value="1"/>
</dbReference>
<evidence type="ECO:0000256" key="6">
    <source>
        <dbReference type="SAM" id="MobiDB-lite"/>
    </source>
</evidence>
<dbReference type="InterPro" id="IPR050142">
    <property type="entry name" value="MADS-box/MEF2_TF"/>
</dbReference>
<feature type="compositionally biased region" description="Basic and acidic residues" evidence="6">
    <location>
        <begin position="59"/>
        <end position="68"/>
    </location>
</feature>
<dbReference type="EMBL" id="LWDP01000044">
    <property type="protein sequence ID" value="ORD93827.1"/>
    <property type="molecule type" value="Genomic_DNA"/>
</dbReference>
<sequence>MENKLRNETKEKYKKTKIRNLDKNWLFGIDTSSVSLSQSHSETQKQHQNVTENIFIRQESSESEKEPRTVQPPRRTKVSLKYIQKPKKRGVSFSKRKKGVIKKLDELNVLTRAEIMLVIANESGRVYTYATDKLKVILIRQEDMIKELLDVSSEIVEEE</sequence>
<evidence type="ECO:0000256" key="3">
    <source>
        <dbReference type="ARBA" id="ARBA00023125"/>
    </source>
</evidence>
<dbReference type="Gene3D" id="3.40.1810.10">
    <property type="entry name" value="Transcription factor, MADS-box"/>
    <property type="match status" value="1"/>
</dbReference>
<comment type="caution">
    <text evidence="8">The sequence shown here is derived from an EMBL/GenBank/DDBJ whole genome shotgun (WGS) entry which is preliminary data.</text>
</comment>
<name>A0A1Y1S5Y2_9MICR</name>
<dbReference type="GO" id="GO:0003677">
    <property type="term" value="F:DNA binding"/>
    <property type="evidence" value="ECO:0007669"/>
    <property type="project" value="UniProtKB-KW"/>
</dbReference>
<evidence type="ECO:0000259" key="7">
    <source>
        <dbReference type="PROSITE" id="PS50066"/>
    </source>
</evidence>
<dbReference type="Pfam" id="PF00319">
    <property type="entry name" value="SRF-TF"/>
    <property type="match status" value="1"/>
</dbReference>
<evidence type="ECO:0000313" key="8">
    <source>
        <dbReference type="EMBL" id="ORD93827.1"/>
    </source>
</evidence>
<dbReference type="Proteomes" id="UP000192639">
    <property type="component" value="Unassembled WGS sequence"/>
</dbReference>
<dbReference type="InterPro" id="IPR036879">
    <property type="entry name" value="TF_MADSbox_sf"/>
</dbReference>
<dbReference type="GO" id="GO:0045944">
    <property type="term" value="P:positive regulation of transcription by RNA polymerase II"/>
    <property type="evidence" value="ECO:0007669"/>
    <property type="project" value="UniProtKB-ARBA"/>
</dbReference>
<organism evidence="8 9">
    <name type="scientific">Enterospora canceri</name>
    <dbReference type="NCBI Taxonomy" id="1081671"/>
    <lineage>
        <taxon>Eukaryota</taxon>
        <taxon>Fungi</taxon>
        <taxon>Fungi incertae sedis</taxon>
        <taxon>Microsporidia</taxon>
        <taxon>Enterocytozoonidae</taxon>
        <taxon>Enterospora</taxon>
    </lineage>
</organism>
<feature type="compositionally biased region" description="Polar residues" evidence="6">
    <location>
        <begin position="38"/>
        <end position="52"/>
    </location>
</feature>
<keyword evidence="5" id="KW-0539">Nucleus</keyword>
<evidence type="ECO:0000256" key="1">
    <source>
        <dbReference type="ARBA" id="ARBA00004123"/>
    </source>
</evidence>